<keyword evidence="2" id="KW-0812">Transmembrane</keyword>
<keyword evidence="4" id="KW-1185">Reference proteome</keyword>
<organism evidence="3 4">
    <name type="scientific">Vespula pensylvanica</name>
    <name type="common">Western yellow jacket</name>
    <name type="synonym">Wasp</name>
    <dbReference type="NCBI Taxonomy" id="30213"/>
    <lineage>
        <taxon>Eukaryota</taxon>
        <taxon>Metazoa</taxon>
        <taxon>Ecdysozoa</taxon>
        <taxon>Arthropoda</taxon>
        <taxon>Hexapoda</taxon>
        <taxon>Insecta</taxon>
        <taxon>Pterygota</taxon>
        <taxon>Neoptera</taxon>
        <taxon>Endopterygota</taxon>
        <taxon>Hymenoptera</taxon>
        <taxon>Apocrita</taxon>
        <taxon>Aculeata</taxon>
        <taxon>Vespoidea</taxon>
        <taxon>Vespidae</taxon>
        <taxon>Vespinae</taxon>
        <taxon>Vespula</taxon>
    </lineage>
</organism>
<feature type="compositionally biased region" description="Pro residues" evidence="1">
    <location>
        <begin position="24"/>
        <end position="45"/>
    </location>
</feature>
<reference evidence="3" key="1">
    <citation type="journal article" date="2020" name="G3 (Bethesda)">
        <title>High-Quality Assemblies for Three Invasive Social Wasps from the &lt;i&gt;Vespula&lt;/i&gt; Genus.</title>
        <authorList>
            <person name="Harrop T.W.R."/>
            <person name="Guhlin J."/>
            <person name="McLaughlin G.M."/>
            <person name="Permina E."/>
            <person name="Stockwell P."/>
            <person name="Gilligan J."/>
            <person name="Le Lec M.F."/>
            <person name="Gruber M.A.M."/>
            <person name="Quinn O."/>
            <person name="Lovegrove M."/>
            <person name="Duncan E.J."/>
            <person name="Remnant E.J."/>
            <person name="Van Eeckhoven J."/>
            <person name="Graham B."/>
            <person name="Knapp R.A."/>
            <person name="Langford K.W."/>
            <person name="Kronenberg Z."/>
            <person name="Press M.O."/>
            <person name="Eacker S.M."/>
            <person name="Wilson-Rankin E.E."/>
            <person name="Purcell J."/>
            <person name="Lester P.J."/>
            <person name="Dearden P.K."/>
        </authorList>
    </citation>
    <scope>NUCLEOTIDE SEQUENCE</scope>
    <source>
        <strain evidence="3">Volc-1</strain>
    </source>
</reference>
<feature type="compositionally biased region" description="Polar residues" evidence="1">
    <location>
        <begin position="53"/>
        <end position="64"/>
    </location>
</feature>
<keyword evidence="2" id="KW-1133">Transmembrane helix</keyword>
<evidence type="ECO:0000256" key="2">
    <source>
        <dbReference type="SAM" id="Phobius"/>
    </source>
</evidence>
<sequence>MRAERNPCNGRLEGSSYRRGVKSPPSPPSLPPPPPPPLPPFPSPSLPLCDVANDTSSSSPRDISARYNQLKRSSASCRNRYDILLIIIMLMSAHAISIRNKS</sequence>
<feature type="region of interest" description="Disordered" evidence="1">
    <location>
        <begin position="1"/>
        <end position="64"/>
    </location>
</feature>
<comment type="caution">
    <text evidence="3">The sequence shown here is derived from an EMBL/GenBank/DDBJ whole genome shotgun (WGS) entry which is preliminary data.</text>
</comment>
<name>A0A834P0Y6_VESPE</name>
<protein>
    <submittedName>
        <fullName evidence="3">Uncharacterized protein</fullName>
    </submittedName>
</protein>
<evidence type="ECO:0000313" key="3">
    <source>
        <dbReference type="EMBL" id="KAF7423387.1"/>
    </source>
</evidence>
<dbReference type="Proteomes" id="UP000600918">
    <property type="component" value="Unassembled WGS sequence"/>
</dbReference>
<keyword evidence="2" id="KW-0472">Membrane</keyword>
<dbReference type="EMBL" id="JACSDY010000007">
    <property type="protein sequence ID" value="KAF7423387.1"/>
    <property type="molecule type" value="Genomic_DNA"/>
</dbReference>
<proteinExistence type="predicted"/>
<feature type="transmembrane region" description="Helical" evidence="2">
    <location>
        <begin position="81"/>
        <end position="98"/>
    </location>
</feature>
<evidence type="ECO:0000313" key="4">
    <source>
        <dbReference type="Proteomes" id="UP000600918"/>
    </source>
</evidence>
<accession>A0A834P0Y6</accession>
<evidence type="ECO:0000256" key="1">
    <source>
        <dbReference type="SAM" id="MobiDB-lite"/>
    </source>
</evidence>
<dbReference type="AlphaFoldDB" id="A0A834P0Y6"/>
<gene>
    <name evidence="3" type="ORF">H0235_008670</name>
</gene>